<dbReference type="InterPro" id="IPR036163">
    <property type="entry name" value="HMA_dom_sf"/>
</dbReference>
<accession>A0A4R1G781</accession>
<dbReference type="EMBL" id="SMFU01000015">
    <property type="protein sequence ID" value="TCK02345.1"/>
    <property type="molecule type" value="Genomic_DNA"/>
</dbReference>
<name>A0A4R1G781_9GAMM</name>
<dbReference type="Proteomes" id="UP000294546">
    <property type="component" value="Unassembled WGS sequence"/>
</dbReference>
<gene>
    <name evidence="1" type="ORF">CLV83_4530</name>
</gene>
<protein>
    <recommendedName>
        <fullName evidence="3">Cation transporter</fullName>
    </recommendedName>
</protein>
<sequence length="118" mass="13512">MSHTEHKPGVREAFLVQRHLLLESLDAGKAAAIAEEIEPLRGVDSVRLDPDSQRLDIAYDASVLQLDQIEAIVRSHGSDLDQGWWTRFKEGWYRYTDQNIKDNAKHEPFCCSKVPPRK</sequence>
<evidence type="ECO:0000313" key="1">
    <source>
        <dbReference type="EMBL" id="TCK02345.1"/>
    </source>
</evidence>
<dbReference type="Gene3D" id="3.30.70.100">
    <property type="match status" value="1"/>
</dbReference>
<dbReference type="RefSeq" id="WP_132298151.1">
    <property type="nucleotide sequence ID" value="NZ_SMFU01000015.1"/>
</dbReference>
<dbReference type="AlphaFoldDB" id="A0A4R1G781"/>
<dbReference type="GO" id="GO:0046872">
    <property type="term" value="F:metal ion binding"/>
    <property type="evidence" value="ECO:0007669"/>
    <property type="project" value="InterPro"/>
</dbReference>
<evidence type="ECO:0000313" key="2">
    <source>
        <dbReference type="Proteomes" id="UP000294546"/>
    </source>
</evidence>
<evidence type="ECO:0008006" key="3">
    <source>
        <dbReference type="Google" id="ProtNLM"/>
    </source>
</evidence>
<dbReference type="OrthoDB" id="5822659at2"/>
<organism evidence="1 2">
    <name type="scientific">Marinobacterium mangrovicola</name>
    <dbReference type="NCBI Taxonomy" id="1476959"/>
    <lineage>
        <taxon>Bacteria</taxon>
        <taxon>Pseudomonadati</taxon>
        <taxon>Pseudomonadota</taxon>
        <taxon>Gammaproteobacteria</taxon>
        <taxon>Oceanospirillales</taxon>
        <taxon>Oceanospirillaceae</taxon>
        <taxon>Marinobacterium</taxon>
    </lineage>
</organism>
<proteinExistence type="predicted"/>
<keyword evidence="2" id="KW-1185">Reference proteome</keyword>
<reference evidence="1 2" key="1">
    <citation type="submission" date="2019-03" db="EMBL/GenBank/DDBJ databases">
        <title>Genomic Encyclopedia of Archaeal and Bacterial Type Strains, Phase II (KMG-II): from individual species to whole genera.</title>
        <authorList>
            <person name="Goeker M."/>
        </authorList>
    </citation>
    <scope>NUCLEOTIDE SEQUENCE [LARGE SCALE GENOMIC DNA]</scope>
    <source>
        <strain evidence="1 2">DSM 27697</strain>
    </source>
</reference>
<comment type="caution">
    <text evidence="1">The sequence shown here is derived from an EMBL/GenBank/DDBJ whole genome shotgun (WGS) entry which is preliminary data.</text>
</comment>
<dbReference type="SUPFAM" id="SSF55008">
    <property type="entry name" value="HMA, heavy metal-associated domain"/>
    <property type="match status" value="1"/>
</dbReference>